<dbReference type="Proteomes" id="UP001369247">
    <property type="component" value="Unassembled WGS sequence"/>
</dbReference>
<dbReference type="InterPro" id="IPR003759">
    <property type="entry name" value="Cbl-bd_cap"/>
</dbReference>
<keyword evidence="1" id="KW-0479">Metal-binding</keyword>
<keyword evidence="2" id="KW-0170">Cobalt</keyword>
<dbReference type="InterPro" id="IPR038719">
    <property type="entry name" value="Phycobilisome_asu/bsu_sf"/>
</dbReference>
<evidence type="ECO:0000313" key="5">
    <source>
        <dbReference type="Proteomes" id="UP001369247"/>
    </source>
</evidence>
<evidence type="ECO:0000256" key="1">
    <source>
        <dbReference type="ARBA" id="ARBA00022723"/>
    </source>
</evidence>
<sequence>MSIRKKQESIASMVYSDLKEKGLAREEDKEICMQDIRYHLQYLDEAVKNSSPALFNDYVLWADILLSNLGLPEECLKGSLQSIRNAILALDPESAEPASEYIEESLKILEMEHLSESCITEQPLKELAEKYLELVLSTEAGKARELILSSLDSGVKVHDIYRYVFEPVQHEIGRLWQINHISVAHEHYCTSVTQMIMSELYPYIYRASERKDLKLLATCVNNELHEIGIRMVSDFFEMNGWDSVYLGSNTPPNDITGMVSETEPEVLAISATMTFNIGHVKEIIDKVRELDPEPAVMVGGYPFNIDTSLWKKVGADMHAVNASGAVKVAEEFLEVG</sequence>
<dbReference type="InterPro" id="IPR036594">
    <property type="entry name" value="Meth_synthase_dom"/>
</dbReference>
<dbReference type="PANTHER" id="PTHR45833:SF1">
    <property type="entry name" value="METHIONINE SYNTHASE"/>
    <property type="match status" value="1"/>
</dbReference>
<dbReference type="PROSITE" id="PS51332">
    <property type="entry name" value="B12_BINDING"/>
    <property type="match status" value="1"/>
</dbReference>
<name>A0ABU8TYB8_METWO</name>
<dbReference type="Pfam" id="PF02607">
    <property type="entry name" value="B12-binding_2"/>
    <property type="match status" value="1"/>
</dbReference>
<evidence type="ECO:0000256" key="2">
    <source>
        <dbReference type="ARBA" id="ARBA00023285"/>
    </source>
</evidence>
<evidence type="ECO:0000313" key="4">
    <source>
        <dbReference type="EMBL" id="MEJ8543554.1"/>
    </source>
</evidence>
<dbReference type="Gene3D" id="1.10.490.20">
    <property type="entry name" value="Phycocyanins"/>
    <property type="match status" value="1"/>
</dbReference>
<dbReference type="Gene3D" id="1.10.1240.10">
    <property type="entry name" value="Methionine synthase domain"/>
    <property type="match status" value="1"/>
</dbReference>
<dbReference type="EMBL" id="JAXUHJ010000014">
    <property type="protein sequence ID" value="MEJ8543554.1"/>
    <property type="molecule type" value="Genomic_DNA"/>
</dbReference>
<dbReference type="Pfam" id="PF02310">
    <property type="entry name" value="B12-binding"/>
    <property type="match status" value="1"/>
</dbReference>
<protein>
    <submittedName>
        <fullName evidence="4">Cobalamin-dependent protein</fullName>
    </submittedName>
</protein>
<dbReference type="InterPro" id="IPR006158">
    <property type="entry name" value="Cobalamin-bd"/>
</dbReference>
<dbReference type="InterPro" id="IPR036724">
    <property type="entry name" value="Cobalamin-bd_sf"/>
</dbReference>
<evidence type="ECO:0000259" key="3">
    <source>
        <dbReference type="PROSITE" id="PS51332"/>
    </source>
</evidence>
<proteinExistence type="predicted"/>
<dbReference type="RefSeq" id="WP_340222561.1">
    <property type="nucleotide sequence ID" value="NZ_JAXUHJ010000014.1"/>
</dbReference>
<accession>A0ABU8TYB8</accession>
<dbReference type="PANTHER" id="PTHR45833">
    <property type="entry name" value="METHIONINE SYNTHASE"/>
    <property type="match status" value="1"/>
</dbReference>
<dbReference type="Gene3D" id="3.40.50.280">
    <property type="entry name" value="Cobalamin-binding domain"/>
    <property type="match status" value="1"/>
</dbReference>
<feature type="domain" description="B12-binding" evidence="3">
    <location>
        <begin position="212"/>
        <end position="336"/>
    </location>
</feature>
<dbReference type="SUPFAM" id="SSF52242">
    <property type="entry name" value="Cobalamin (vitamin B12)-binding domain"/>
    <property type="match status" value="1"/>
</dbReference>
<organism evidence="4 5">
    <name type="scientific">Methanothermobacter wolfeii</name>
    <name type="common">Methanobacterium wolfei</name>
    <dbReference type="NCBI Taxonomy" id="145261"/>
    <lineage>
        <taxon>Archaea</taxon>
        <taxon>Methanobacteriati</taxon>
        <taxon>Methanobacteriota</taxon>
        <taxon>Methanomada group</taxon>
        <taxon>Methanobacteria</taxon>
        <taxon>Methanobacteriales</taxon>
        <taxon>Methanobacteriaceae</taxon>
        <taxon>Methanothermobacter</taxon>
    </lineage>
</organism>
<gene>
    <name evidence="4" type="ORF">U2150_08635</name>
</gene>
<keyword evidence="5" id="KW-1185">Reference proteome</keyword>
<reference evidence="4 5" key="1">
    <citation type="submission" date="2023-12" db="EMBL/GenBank/DDBJ databases">
        <title>Phenotypic and Genomic Characterization of Methanothermobacter wolfeii Strain BSEL, a CO2-Capturing Archaeon with Minimal Nutrient Requirements.</title>
        <authorList>
            <person name="Ale Enriquez F."/>
            <person name="Ahring B.K."/>
        </authorList>
    </citation>
    <scope>NUCLEOTIDE SEQUENCE [LARGE SCALE GENOMIC DNA]</scope>
    <source>
        <strain evidence="4 5">BSEL-1</strain>
    </source>
</reference>
<comment type="caution">
    <text evidence="4">The sequence shown here is derived from an EMBL/GenBank/DDBJ whole genome shotgun (WGS) entry which is preliminary data.</text>
</comment>
<dbReference type="InterPro" id="IPR050554">
    <property type="entry name" value="Met_Synthase/Corrinoid"/>
</dbReference>